<proteinExistence type="inferred from homology"/>
<protein>
    <recommendedName>
        <fullName evidence="7">3-methyl-2-oxobutanoate hydroxymethyltransferase</fullName>
        <ecNumber evidence="7">2.1.2.11</ecNumber>
    </recommendedName>
    <alternativeName>
        <fullName evidence="7">Ketopantoate hydroxymethyltransferase</fullName>
        <shortName evidence="7">KPHMT</shortName>
    </alternativeName>
</protein>
<comment type="catalytic activity">
    <reaction evidence="7">
        <text>(6R)-5,10-methylene-5,6,7,8-tetrahydrofolate + 3-methyl-2-oxobutanoate + H2O = 2-dehydropantoate + (6S)-5,6,7,8-tetrahydrofolate</text>
        <dbReference type="Rhea" id="RHEA:11824"/>
        <dbReference type="ChEBI" id="CHEBI:11561"/>
        <dbReference type="ChEBI" id="CHEBI:11851"/>
        <dbReference type="ChEBI" id="CHEBI:15377"/>
        <dbReference type="ChEBI" id="CHEBI:15636"/>
        <dbReference type="ChEBI" id="CHEBI:57453"/>
        <dbReference type="EC" id="2.1.2.11"/>
    </reaction>
</comment>
<feature type="binding site" evidence="7 9">
    <location>
        <begin position="59"/>
        <end position="60"/>
    </location>
    <ligand>
        <name>3-methyl-2-oxobutanoate</name>
        <dbReference type="ChEBI" id="CHEBI:11851"/>
    </ligand>
</feature>
<dbReference type="NCBIfam" id="TIGR00222">
    <property type="entry name" value="panB"/>
    <property type="match status" value="1"/>
</dbReference>
<dbReference type="InterPro" id="IPR003700">
    <property type="entry name" value="Pantoate_hydroxy_MeTrfase"/>
</dbReference>
<dbReference type="HAMAP" id="MF_00156">
    <property type="entry name" value="PanB"/>
    <property type="match status" value="1"/>
</dbReference>
<keyword evidence="12" id="KW-1185">Reference proteome</keyword>
<keyword evidence="7" id="KW-0963">Cytoplasm</keyword>
<dbReference type="Proteomes" id="UP000317093">
    <property type="component" value="Chromosome"/>
</dbReference>
<dbReference type="GO" id="GO:0003864">
    <property type="term" value="F:3-methyl-2-oxobutanoate hydroxymethyltransferase activity"/>
    <property type="evidence" value="ECO:0007669"/>
    <property type="project" value="UniProtKB-UniRule"/>
</dbReference>
<dbReference type="EMBL" id="CP036279">
    <property type="protein sequence ID" value="QDU62322.1"/>
    <property type="molecule type" value="Genomic_DNA"/>
</dbReference>
<keyword evidence="7 10" id="KW-0479">Metal-binding</keyword>
<feature type="binding site" evidence="7 10">
    <location>
        <position position="59"/>
    </location>
    <ligand>
        <name>Mg(2+)</name>
        <dbReference type="ChEBI" id="CHEBI:18420"/>
    </ligand>
</feature>
<comment type="subunit">
    <text evidence="3 7">Homodecamer; pentamer of dimers.</text>
</comment>
<reference evidence="11 12" key="1">
    <citation type="submission" date="2019-02" db="EMBL/GenBank/DDBJ databases">
        <title>Deep-cultivation of Planctomycetes and their phenomic and genomic characterization uncovers novel biology.</title>
        <authorList>
            <person name="Wiegand S."/>
            <person name="Jogler M."/>
            <person name="Boedeker C."/>
            <person name="Pinto D."/>
            <person name="Vollmers J."/>
            <person name="Rivas-Marin E."/>
            <person name="Kohn T."/>
            <person name="Peeters S.H."/>
            <person name="Heuer A."/>
            <person name="Rast P."/>
            <person name="Oberbeckmann S."/>
            <person name="Bunk B."/>
            <person name="Jeske O."/>
            <person name="Meyerdierks A."/>
            <person name="Storesund J.E."/>
            <person name="Kallscheuer N."/>
            <person name="Luecker S."/>
            <person name="Lage O.M."/>
            <person name="Pohl T."/>
            <person name="Merkel B.J."/>
            <person name="Hornburger P."/>
            <person name="Mueller R.-W."/>
            <person name="Bruemmer F."/>
            <person name="Labrenz M."/>
            <person name="Spormann A.M."/>
            <person name="Op den Camp H."/>
            <person name="Overmann J."/>
            <person name="Amann R."/>
            <person name="Jetten M.S.M."/>
            <person name="Mascher T."/>
            <person name="Medema M.H."/>
            <person name="Devos D.P."/>
            <person name="Kaster A.-K."/>
            <person name="Ovreas L."/>
            <person name="Rohde M."/>
            <person name="Galperin M.Y."/>
            <person name="Jogler C."/>
        </authorList>
    </citation>
    <scope>NUCLEOTIDE SEQUENCE [LARGE SCALE GENOMIC DNA]</scope>
    <source>
        <strain evidence="11 12">Pan216</strain>
    </source>
</reference>
<dbReference type="KEGG" id="knv:Pan216_31890"/>
<keyword evidence="5 7" id="KW-0808">Transferase</keyword>
<keyword evidence="11" id="KW-0489">Methyltransferase</keyword>
<dbReference type="PANTHER" id="PTHR20881">
    <property type="entry name" value="3-METHYL-2-OXOBUTANOATE HYDROXYMETHYLTRANSFERASE"/>
    <property type="match status" value="1"/>
</dbReference>
<comment type="similarity">
    <text evidence="2 7">Belongs to the PanB family.</text>
</comment>
<evidence type="ECO:0000256" key="1">
    <source>
        <dbReference type="ARBA" id="ARBA00005033"/>
    </source>
</evidence>
<dbReference type="PANTHER" id="PTHR20881:SF0">
    <property type="entry name" value="3-METHYL-2-OXOBUTANOATE HYDROXYMETHYLTRANSFERASE"/>
    <property type="match status" value="1"/>
</dbReference>
<name>A0A518B5W6_9BACT</name>
<comment type="subcellular location">
    <subcellularLocation>
        <location evidence="7">Cytoplasm</location>
    </subcellularLocation>
</comment>
<evidence type="ECO:0000256" key="3">
    <source>
        <dbReference type="ARBA" id="ARBA00011424"/>
    </source>
</evidence>
<dbReference type="EC" id="2.1.2.11" evidence="7"/>
<evidence type="ECO:0000256" key="6">
    <source>
        <dbReference type="ARBA" id="ARBA00056497"/>
    </source>
</evidence>
<evidence type="ECO:0000256" key="2">
    <source>
        <dbReference type="ARBA" id="ARBA00008676"/>
    </source>
</evidence>
<feature type="binding site" evidence="7 10">
    <location>
        <position position="98"/>
    </location>
    <ligand>
        <name>Mg(2+)</name>
        <dbReference type="ChEBI" id="CHEBI:18420"/>
    </ligand>
</feature>
<dbReference type="GO" id="GO:0000287">
    <property type="term" value="F:magnesium ion binding"/>
    <property type="evidence" value="ECO:0007669"/>
    <property type="project" value="TreeGrafter"/>
</dbReference>
<dbReference type="AlphaFoldDB" id="A0A518B5W6"/>
<evidence type="ECO:0000256" key="9">
    <source>
        <dbReference type="PIRSR" id="PIRSR000388-2"/>
    </source>
</evidence>
<dbReference type="GO" id="GO:0032259">
    <property type="term" value="P:methylation"/>
    <property type="evidence" value="ECO:0007669"/>
    <property type="project" value="UniProtKB-KW"/>
</dbReference>
<evidence type="ECO:0000256" key="10">
    <source>
        <dbReference type="PIRSR" id="PIRSR000388-3"/>
    </source>
</evidence>
<evidence type="ECO:0000313" key="12">
    <source>
        <dbReference type="Proteomes" id="UP000317093"/>
    </source>
</evidence>
<organism evidence="11 12">
    <name type="scientific">Kolteria novifilia</name>
    <dbReference type="NCBI Taxonomy" id="2527975"/>
    <lineage>
        <taxon>Bacteria</taxon>
        <taxon>Pseudomonadati</taxon>
        <taxon>Planctomycetota</taxon>
        <taxon>Planctomycetia</taxon>
        <taxon>Kolteriales</taxon>
        <taxon>Kolteriaceae</taxon>
        <taxon>Kolteria</taxon>
    </lineage>
</organism>
<feature type="active site" description="Proton acceptor" evidence="7 8">
    <location>
        <position position="193"/>
    </location>
</feature>
<dbReference type="Gene3D" id="3.20.20.60">
    <property type="entry name" value="Phosphoenolpyruvate-binding domains"/>
    <property type="match status" value="1"/>
</dbReference>
<feature type="binding site" evidence="7 10">
    <location>
        <position position="130"/>
    </location>
    <ligand>
        <name>Mg(2+)</name>
        <dbReference type="ChEBI" id="CHEBI:18420"/>
    </ligand>
</feature>
<dbReference type="SUPFAM" id="SSF51621">
    <property type="entry name" value="Phosphoenolpyruvate/pyruvate domain"/>
    <property type="match status" value="1"/>
</dbReference>
<dbReference type="FunFam" id="3.20.20.60:FF:000003">
    <property type="entry name" value="3-methyl-2-oxobutanoate hydroxymethyltransferase"/>
    <property type="match status" value="1"/>
</dbReference>
<feature type="binding site" evidence="7 9">
    <location>
        <position position="98"/>
    </location>
    <ligand>
        <name>3-methyl-2-oxobutanoate</name>
        <dbReference type="ChEBI" id="CHEBI:11851"/>
    </ligand>
</feature>
<dbReference type="UniPathway" id="UPA00028">
    <property type="reaction ID" value="UER00003"/>
</dbReference>
<evidence type="ECO:0000256" key="8">
    <source>
        <dbReference type="PIRSR" id="PIRSR000388-1"/>
    </source>
</evidence>
<gene>
    <name evidence="7 11" type="primary">panB</name>
    <name evidence="11" type="ORF">Pan216_31890</name>
</gene>
<dbReference type="InterPro" id="IPR040442">
    <property type="entry name" value="Pyrv_kinase-like_dom_sf"/>
</dbReference>
<dbReference type="GO" id="GO:0008168">
    <property type="term" value="F:methyltransferase activity"/>
    <property type="evidence" value="ECO:0007669"/>
    <property type="project" value="UniProtKB-KW"/>
</dbReference>
<dbReference type="Pfam" id="PF02548">
    <property type="entry name" value="Pantoate_transf"/>
    <property type="match status" value="1"/>
</dbReference>
<comment type="cofactor">
    <cofactor evidence="7 10">
        <name>Mg(2+)</name>
        <dbReference type="ChEBI" id="CHEBI:18420"/>
    </cofactor>
    <text evidence="7 10">Binds 1 Mg(2+) ion per subunit.</text>
</comment>
<keyword evidence="7 10" id="KW-0460">Magnesium</keyword>
<comment type="function">
    <text evidence="6 7">Catalyzes the reversible reaction in which hydroxymethyl group from 5,10-methylenetetrahydrofolate is transferred onto alpha-ketoisovalerate to form ketopantoate.</text>
</comment>
<dbReference type="GO" id="GO:0015940">
    <property type="term" value="P:pantothenate biosynthetic process"/>
    <property type="evidence" value="ECO:0007669"/>
    <property type="project" value="UniProtKB-UniRule"/>
</dbReference>
<accession>A0A518B5W6</accession>
<dbReference type="PIRSF" id="PIRSF000388">
    <property type="entry name" value="Pantoate_hydroxy_MeTrfase"/>
    <property type="match status" value="1"/>
</dbReference>
<keyword evidence="4 7" id="KW-0566">Pantothenate biosynthesis</keyword>
<dbReference type="InterPro" id="IPR015813">
    <property type="entry name" value="Pyrv/PenolPyrv_kinase-like_dom"/>
</dbReference>
<evidence type="ECO:0000313" key="11">
    <source>
        <dbReference type="EMBL" id="QDU62322.1"/>
    </source>
</evidence>
<evidence type="ECO:0000256" key="4">
    <source>
        <dbReference type="ARBA" id="ARBA00022655"/>
    </source>
</evidence>
<dbReference type="NCBIfam" id="NF001452">
    <property type="entry name" value="PRK00311.1"/>
    <property type="match status" value="1"/>
</dbReference>
<sequence>MFQPTIGTNSSMASTKKVTVPVFVSRKESGEKITVLTAYDHPTAQLFDERGVDCLLVGDTLGMVVQGHDSTLPVTMDEMVYHTSLVSRGAKRSLVVGDMPFLSYHTGVDEAVRNAGRLIKEGGADAVKLEGGVVRAETIRAIVDAEIPLMGHIGLTPQSIRRLGRYHVQRDAEAILADAKAIEHAGAFAVVLESVPLELGRAVTEALNIPTIGIGAGPHCDGQVLVWQDAFGLNDDFTARFVKRFADLRTEFSKGVDAYIREVKEGTFPSSDNSYR</sequence>
<dbReference type="GO" id="GO:0005737">
    <property type="term" value="C:cytoplasm"/>
    <property type="evidence" value="ECO:0007669"/>
    <property type="project" value="UniProtKB-SubCell"/>
</dbReference>
<comment type="pathway">
    <text evidence="1 7">Cofactor biosynthesis; (R)-pantothenate biosynthesis; (R)-pantoate from 3-methyl-2-oxobutanoate: step 1/2.</text>
</comment>
<feature type="binding site" evidence="7 9">
    <location>
        <position position="128"/>
    </location>
    <ligand>
        <name>3-methyl-2-oxobutanoate</name>
        <dbReference type="ChEBI" id="CHEBI:11851"/>
    </ligand>
</feature>
<evidence type="ECO:0000256" key="7">
    <source>
        <dbReference type="HAMAP-Rule" id="MF_00156"/>
    </source>
</evidence>
<evidence type="ECO:0000256" key="5">
    <source>
        <dbReference type="ARBA" id="ARBA00022679"/>
    </source>
</evidence>
<dbReference type="CDD" id="cd06557">
    <property type="entry name" value="KPHMT-like"/>
    <property type="match status" value="1"/>
</dbReference>